<accession>A0A2U1PF49</accession>
<dbReference type="OrthoDB" id="1746852at2759"/>
<evidence type="ECO:0000313" key="1">
    <source>
        <dbReference type="EMBL" id="PWA84411.1"/>
    </source>
</evidence>
<evidence type="ECO:0000313" key="2">
    <source>
        <dbReference type="Proteomes" id="UP000245207"/>
    </source>
</evidence>
<gene>
    <name evidence="1" type="ORF">CTI12_AA158790</name>
</gene>
<dbReference type="GO" id="GO:0003964">
    <property type="term" value="F:RNA-directed DNA polymerase activity"/>
    <property type="evidence" value="ECO:0007669"/>
    <property type="project" value="UniProtKB-KW"/>
</dbReference>
<keyword evidence="1" id="KW-0695">RNA-directed DNA polymerase</keyword>
<protein>
    <submittedName>
        <fullName evidence="1">Reverse transcriptase domain-containing protein</fullName>
    </submittedName>
</protein>
<reference evidence="1 2" key="1">
    <citation type="journal article" date="2018" name="Mol. Plant">
        <title>The genome of Artemisia annua provides insight into the evolution of Asteraceae family and artemisinin biosynthesis.</title>
        <authorList>
            <person name="Shen Q."/>
            <person name="Zhang L."/>
            <person name="Liao Z."/>
            <person name="Wang S."/>
            <person name="Yan T."/>
            <person name="Shi P."/>
            <person name="Liu M."/>
            <person name="Fu X."/>
            <person name="Pan Q."/>
            <person name="Wang Y."/>
            <person name="Lv Z."/>
            <person name="Lu X."/>
            <person name="Zhang F."/>
            <person name="Jiang W."/>
            <person name="Ma Y."/>
            <person name="Chen M."/>
            <person name="Hao X."/>
            <person name="Li L."/>
            <person name="Tang Y."/>
            <person name="Lv G."/>
            <person name="Zhou Y."/>
            <person name="Sun X."/>
            <person name="Brodelius P.E."/>
            <person name="Rose J.K.C."/>
            <person name="Tang K."/>
        </authorList>
    </citation>
    <scope>NUCLEOTIDE SEQUENCE [LARGE SCALE GENOMIC DNA]</scope>
    <source>
        <strain evidence="2">cv. Huhao1</strain>
        <tissue evidence="1">Leaf</tissue>
    </source>
</reference>
<dbReference type="AlphaFoldDB" id="A0A2U1PF49"/>
<keyword evidence="1" id="KW-0548">Nucleotidyltransferase</keyword>
<name>A0A2U1PF49_ARTAN</name>
<keyword evidence="2" id="KW-1185">Reference proteome</keyword>
<keyword evidence="1" id="KW-0808">Transferase</keyword>
<dbReference type="EMBL" id="PKPP01001231">
    <property type="protein sequence ID" value="PWA84411.1"/>
    <property type="molecule type" value="Genomic_DNA"/>
</dbReference>
<comment type="caution">
    <text evidence="1">The sequence shown here is derived from an EMBL/GenBank/DDBJ whole genome shotgun (WGS) entry which is preliminary data.</text>
</comment>
<organism evidence="1 2">
    <name type="scientific">Artemisia annua</name>
    <name type="common">Sweet wormwood</name>
    <dbReference type="NCBI Taxonomy" id="35608"/>
    <lineage>
        <taxon>Eukaryota</taxon>
        <taxon>Viridiplantae</taxon>
        <taxon>Streptophyta</taxon>
        <taxon>Embryophyta</taxon>
        <taxon>Tracheophyta</taxon>
        <taxon>Spermatophyta</taxon>
        <taxon>Magnoliopsida</taxon>
        <taxon>eudicotyledons</taxon>
        <taxon>Gunneridae</taxon>
        <taxon>Pentapetalae</taxon>
        <taxon>asterids</taxon>
        <taxon>campanulids</taxon>
        <taxon>Asterales</taxon>
        <taxon>Asteraceae</taxon>
        <taxon>Asteroideae</taxon>
        <taxon>Anthemideae</taxon>
        <taxon>Artemisiinae</taxon>
        <taxon>Artemisia</taxon>
    </lineage>
</organism>
<dbReference type="Proteomes" id="UP000245207">
    <property type="component" value="Unassembled WGS sequence"/>
</dbReference>
<sequence length="148" mass="17126">MKQTRVENSRIRLRKQSTRVHDKLDHLLPTTKKTTTNGPEELVGHICMILSAPPKYDKSSYAMKSWQQVRWRSIPSDALTPSSDPVKLAFIASHKVNRIYMNRGSSVDIMYDHCFSKLQEHVRNNLRPSTTPLIGFTWETFFTHALNN</sequence>
<proteinExistence type="predicted"/>